<reference evidence="1" key="3">
    <citation type="submission" date="2023-05" db="EMBL/GenBank/DDBJ databases">
        <authorList>
            <person name="Smith C.H."/>
        </authorList>
    </citation>
    <scope>NUCLEOTIDE SEQUENCE</scope>
    <source>
        <strain evidence="1">CHS0354</strain>
        <tissue evidence="1">Mantle</tissue>
    </source>
</reference>
<organism evidence="1 2">
    <name type="scientific">Potamilus streckersoni</name>
    <dbReference type="NCBI Taxonomy" id="2493646"/>
    <lineage>
        <taxon>Eukaryota</taxon>
        <taxon>Metazoa</taxon>
        <taxon>Spiralia</taxon>
        <taxon>Lophotrochozoa</taxon>
        <taxon>Mollusca</taxon>
        <taxon>Bivalvia</taxon>
        <taxon>Autobranchia</taxon>
        <taxon>Heteroconchia</taxon>
        <taxon>Palaeoheterodonta</taxon>
        <taxon>Unionida</taxon>
        <taxon>Unionoidea</taxon>
        <taxon>Unionidae</taxon>
        <taxon>Ambleminae</taxon>
        <taxon>Lampsilini</taxon>
        <taxon>Potamilus</taxon>
    </lineage>
</organism>
<evidence type="ECO:0000313" key="2">
    <source>
        <dbReference type="Proteomes" id="UP001195483"/>
    </source>
</evidence>
<reference evidence="1" key="2">
    <citation type="journal article" date="2021" name="Genome Biol. Evol.">
        <title>Developing a high-quality reference genome for a parasitic bivalve with doubly uniparental inheritance (Bivalvia: Unionida).</title>
        <authorList>
            <person name="Smith C.H."/>
        </authorList>
    </citation>
    <scope>NUCLEOTIDE SEQUENCE</scope>
    <source>
        <strain evidence="1">CHS0354</strain>
        <tissue evidence="1">Mantle</tissue>
    </source>
</reference>
<accession>A0AAE0VXQ1</accession>
<reference evidence="1" key="1">
    <citation type="journal article" date="2021" name="Genome Biol. Evol.">
        <title>A High-Quality Reference Genome for a Parasitic Bivalve with Doubly Uniparental Inheritance (Bivalvia: Unionida).</title>
        <authorList>
            <person name="Smith C.H."/>
        </authorList>
    </citation>
    <scope>NUCLEOTIDE SEQUENCE</scope>
    <source>
        <strain evidence="1">CHS0354</strain>
    </source>
</reference>
<protein>
    <submittedName>
        <fullName evidence="1">Uncharacterized protein</fullName>
    </submittedName>
</protein>
<proteinExistence type="predicted"/>
<gene>
    <name evidence="1" type="ORF">CHS0354_040727</name>
</gene>
<dbReference type="EMBL" id="JAEAOA010002342">
    <property type="protein sequence ID" value="KAK3593986.1"/>
    <property type="molecule type" value="Genomic_DNA"/>
</dbReference>
<comment type="caution">
    <text evidence="1">The sequence shown here is derived from an EMBL/GenBank/DDBJ whole genome shotgun (WGS) entry which is preliminary data.</text>
</comment>
<name>A0AAE0VXQ1_9BIVA</name>
<dbReference type="AlphaFoldDB" id="A0AAE0VXQ1"/>
<sequence>MYVQLLLPAKKCSIRNLKQKDMGKVLLAVNEKEVAIALSKMKSMTGPVLHEIKVSKGGSKDLGGPTRTHLENKHDFMHFLAIN</sequence>
<keyword evidence="2" id="KW-1185">Reference proteome</keyword>
<dbReference type="Proteomes" id="UP001195483">
    <property type="component" value="Unassembled WGS sequence"/>
</dbReference>
<evidence type="ECO:0000313" key="1">
    <source>
        <dbReference type="EMBL" id="KAK3593986.1"/>
    </source>
</evidence>